<gene>
    <name evidence="1" type="ORF">ACFOOL_07500</name>
</gene>
<dbReference type="Proteomes" id="UP001595613">
    <property type="component" value="Unassembled WGS sequence"/>
</dbReference>
<protein>
    <recommendedName>
        <fullName evidence="3">FAD dependent oxidoreductase domain-containing protein</fullName>
    </recommendedName>
</protein>
<evidence type="ECO:0008006" key="3">
    <source>
        <dbReference type="Google" id="ProtNLM"/>
    </source>
</evidence>
<evidence type="ECO:0000313" key="2">
    <source>
        <dbReference type="Proteomes" id="UP001595613"/>
    </source>
</evidence>
<comment type="caution">
    <text evidence="1">The sequence shown here is derived from an EMBL/GenBank/DDBJ whole genome shotgun (WGS) entry which is preliminary data.</text>
</comment>
<sequence>MNGGVFDFAVIGSSPLARLLAGLLAGVHGRRVAFVGESQAGYRLPRSIDLSVAPITRPESWFMLTEGVAETLTLVGRIARRGAWSRQDPIFFADGAAPIEALSHMRHMALGHGMAAEPAAPSLLGPGRAGVVLRDAVRLNRPVLEPALDLWLARQGVERVAPGRIEIAPDGAAALSVDGGGIEARQAILADHDAIISFLPLPQWPRLLRRQSFASILTTPTPPLAAPIMLEINSGTILLQQPEGGIAAIGPGDLAAFSGHLHGLLGRERQVEQAGQTGFAVLATADGAPALGRAAGTGADIVAGMGGFGAFLAPALARWLAGAARAHEAEWFDARLVNRAAAGPPVADFVPPRQAGAP</sequence>
<reference evidence="2" key="1">
    <citation type="journal article" date="2019" name="Int. J. Syst. Evol. Microbiol.">
        <title>The Global Catalogue of Microorganisms (GCM) 10K type strain sequencing project: providing services to taxonomists for standard genome sequencing and annotation.</title>
        <authorList>
            <consortium name="The Broad Institute Genomics Platform"/>
            <consortium name="The Broad Institute Genome Sequencing Center for Infectious Disease"/>
            <person name="Wu L."/>
            <person name="Ma J."/>
        </authorList>
    </citation>
    <scope>NUCLEOTIDE SEQUENCE [LARGE SCALE GENOMIC DNA]</scope>
    <source>
        <strain evidence="2">KCTC 42281</strain>
    </source>
</reference>
<keyword evidence="2" id="KW-1185">Reference proteome</keyword>
<evidence type="ECO:0000313" key="1">
    <source>
        <dbReference type="EMBL" id="MFC3704599.1"/>
    </source>
</evidence>
<name>A0ABV7X1Z9_9HYPH</name>
<dbReference type="EMBL" id="JBHRYD010000005">
    <property type="protein sequence ID" value="MFC3704599.1"/>
    <property type="molecule type" value="Genomic_DNA"/>
</dbReference>
<dbReference type="RefSeq" id="WP_380096324.1">
    <property type="nucleotide sequence ID" value="NZ_JBHRYD010000005.1"/>
</dbReference>
<accession>A0ABV7X1Z9</accession>
<proteinExistence type="predicted"/>
<organism evidence="1 2">
    <name type="scientific">Devosia honganensis</name>
    <dbReference type="NCBI Taxonomy" id="1610527"/>
    <lineage>
        <taxon>Bacteria</taxon>
        <taxon>Pseudomonadati</taxon>
        <taxon>Pseudomonadota</taxon>
        <taxon>Alphaproteobacteria</taxon>
        <taxon>Hyphomicrobiales</taxon>
        <taxon>Devosiaceae</taxon>
        <taxon>Devosia</taxon>
    </lineage>
</organism>